<proteinExistence type="predicted"/>
<sequence>MIYVVSDLHLEHGNIIEYCDRPFESVGEMNRTLVENWNDVVGPNDTVLFLGDLVPFEDREHVVLNWLDELEGTIVFVEGNHDEAIPITSHEFLTYETTNVDLYLTHYPRDIPDDWNGWGIYGHHHNNDVERYPFVDPAKRRINASVELVGFEPVPIPELVGYIEEKRHLVVRPGTEREDALQSSL</sequence>
<dbReference type="GO" id="GO:0016787">
    <property type="term" value="F:hydrolase activity"/>
    <property type="evidence" value="ECO:0007669"/>
    <property type="project" value="InterPro"/>
</dbReference>
<dbReference type="Pfam" id="PF00149">
    <property type="entry name" value="Metallophos"/>
    <property type="match status" value="1"/>
</dbReference>
<protein>
    <submittedName>
        <fullName evidence="2">Metallophosphoesterase</fullName>
    </submittedName>
</protein>
<accession>A0AAP2Z3E8</accession>
<dbReference type="Gene3D" id="3.60.21.10">
    <property type="match status" value="1"/>
</dbReference>
<dbReference type="SUPFAM" id="SSF56300">
    <property type="entry name" value="Metallo-dependent phosphatases"/>
    <property type="match status" value="1"/>
</dbReference>
<organism evidence="2 3">
    <name type="scientific">Natronoglomus mannanivorans</name>
    <dbReference type="NCBI Taxonomy" id="2979990"/>
    <lineage>
        <taxon>Archaea</taxon>
        <taxon>Methanobacteriati</taxon>
        <taxon>Methanobacteriota</taxon>
        <taxon>Stenosarchaea group</taxon>
        <taxon>Halobacteria</taxon>
        <taxon>Halobacteriales</taxon>
        <taxon>Natrialbaceae</taxon>
        <taxon>Natronoglomus</taxon>
    </lineage>
</organism>
<evidence type="ECO:0000313" key="3">
    <source>
        <dbReference type="Proteomes" id="UP001321018"/>
    </source>
</evidence>
<dbReference type="Proteomes" id="UP001321018">
    <property type="component" value="Unassembled WGS sequence"/>
</dbReference>
<comment type="caution">
    <text evidence="2">The sequence shown here is derived from an EMBL/GenBank/DDBJ whole genome shotgun (WGS) entry which is preliminary data.</text>
</comment>
<feature type="domain" description="Calcineurin-like phosphoesterase" evidence="1">
    <location>
        <begin position="2"/>
        <end position="133"/>
    </location>
</feature>
<name>A0AAP2Z3E8_9EURY</name>
<reference evidence="2" key="1">
    <citation type="submission" date="2022-09" db="EMBL/GenBank/DDBJ databases">
        <title>Enrichment on poylsaccharides allowed isolation of novel metabolic and taxonomic groups of Haloarchaea.</title>
        <authorList>
            <person name="Sorokin D.Y."/>
            <person name="Elcheninov A.G."/>
            <person name="Khizhniak T.V."/>
            <person name="Kolganova T.V."/>
            <person name="Kublanov I.V."/>
        </authorList>
    </citation>
    <scope>NUCLEOTIDE SEQUENCE</scope>
    <source>
        <strain evidence="2">AArc-xg1-1</strain>
    </source>
</reference>
<evidence type="ECO:0000313" key="2">
    <source>
        <dbReference type="EMBL" id="MCU4744376.1"/>
    </source>
</evidence>
<dbReference type="EMBL" id="JAOPKA010000027">
    <property type="protein sequence ID" value="MCU4744376.1"/>
    <property type="molecule type" value="Genomic_DNA"/>
</dbReference>
<gene>
    <name evidence="2" type="ORF">OB960_23675</name>
</gene>
<dbReference type="InterPro" id="IPR004843">
    <property type="entry name" value="Calcineurin-like_PHP"/>
</dbReference>
<dbReference type="InterPro" id="IPR029052">
    <property type="entry name" value="Metallo-depent_PP-like"/>
</dbReference>
<dbReference type="AlphaFoldDB" id="A0AAP2Z3E8"/>
<evidence type="ECO:0000259" key="1">
    <source>
        <dbReference type="Pfam" id="PF00149"/>
    </source>
</evidence>
<dbReference type="RefSeq" id="WP_338006183.1">
    <property type="nucleotide sequence ID" value="NZ_JAOPKA010000027.1"/>
</dbReference>